<comment type="caution">
    <text evidence="3">The sequence shown here is derived from an EMBL/GenBank/DDBJ whole genome shotgun (WGS) entry which is preliminary data.</text>
</comment>
<feature type="transmembrane region" description="Helical" evidence="2">
    <location>
        <begin position="418"/>
        <end position="437"/>
    </location>
</feature>
<dbReference type="OrthoDB" id="10021573at2"/>
<keyword evidence="4" id="KW-1185">Reference proteome</keyword>
<protein>
    <submittedName>
        <fullName evidence="3">Uncharacterized protein</fullName>
    </submittedName>
</protein>
<feature type="transmembrane region" description="Helical" evidence="2">
    <location>
        <begin position="117"/>
        <end position="138"/>
    </location>
</feature>
<feature type="transmembrane region" description="Helical" evidence="2">
    <location>
        <begin position="81"/>
        <end position="105"/>
    </location>
</feature>
<dbReference type="Proteomes" id="UP000245283">
    <property type="component" value="Unassembled WGS sequence"/>
</dbReference>
<evidence type="ECO:0000256" key="2">
    <source>
        <dbReference type="SAM" id="Phobius"/>
    </source>
</evidence>
<feature type="compositionally biased region" description="Low complexity" evidence="1">
    <location>
        <begin position="476"/>
        <end position="511"/>
    </location>
</feature>
<feature type="region of interest" description="Disordered" evidence="1">
    <location>
        <begin position="467"/>
        <end position="531"/>
    </location>
</feature>
<dbReference type="EMBL" id="QETB01000004">
    <property type="protein sequence ID" value="PWF25928.1"/>
    <property type="molecule type" value="Genomic_DNA"/>
</dbReference>
<name>A0A2V1K8C0_9ACTO</name>
<feature type="transmembrane region" description="Helical" evidence="2">
    <location>
        <begin position="214"/>
        <end position="231"/>
    </location>
</feature>
<feature type="transmembrane region" description="Helical" evidence="2">
    <location>
        <begin position="150"/>
        <end position="176"/>
    </location>
</feature>
<dbReference type="RefSeq" id="WP_109093757.1">
    <property type="nucleotide sequence ID" value="NZ_CAMELQ010000002.1"/>
</dbReference>
<feature type="compositionally biased region" description="Basic and acidic residues" evidence="1">
    <location>
        <begin position="520"/>
        <end position="531"/>
    </location>
</feature>
<evidence type="ECO:0000313" key="3">
    <source>
        <dbReference type="EMBL" id="PWF25928.1"/>
    </source>
</evidence>
<sequence length="531" mass="56154">MSVPMIIPRNTRFSGRTWLTTILAPIIALVVTYLLTVVSLALLPSLTDLAGQEGLPDEVDEIGAMLLDNLQANVPTVWESAFLMLVTALATPIAMTMTMGMNYPFGGIPEEQVSVEATLWAMPLMLTVIIALVIAWAHRREGRKIRNSQPMVWLPALVTGAVTAVAGLLLALPNIIDVSLNDFSLTESLGSEIPGDTENFDITLDLSLVVSSNAAMALAGGFVIGFAAATIGRLASAPAKRDTYHLSSIPTLGPTAVQAIRVTLGTLLAITLVSGIYLTAYALFKLEDVPASILFAVFPYFVNVGIVGVIGALGGSGSAIISEGQGMSETDSGILFTDAPWNVQVPMVLLIVLIVGLAGIWWARTRDPRFERNFLGHCFVPVSFLVAGTLTIVANRLAMSASAKFGPDSESISATVQLSWLSILWFTAMGVLIELIATVSRPSGHPAPIYPPAPAYPVGQAYPGYPGGPGYPAPQAPVQTQAQAPAQGPIQSQVPVQPPAQQAPMPPNQTQVQPAQPDQTTDRNPEDPSHE</sequence>
<organism evidence="3 4">
    <name type="scientific">Ancrocorticia populi</name>
    <dbReference type="NCBI Taxonomy" id="2175228"/>
    <lineage>
        <taxon>Bacteria</taxon>
        <taxon>Bacillati</taxon>
        <taxon>Actinomycetota</taxon>
        <taxon>Actinomycetes</taxon>
        <taxon>Actinomycetales</taxon>
        <taxon>Actinomycetaceae</taxon>
        <taxon>Ancrocorticia</taxon>
    </lineage>
</organism>
<keyword evidence="2" id="KW-0472">Membrane</keyword>
<gene>
    <name evidence="3" type="ORF">DD236_07410</name>
</gene>
<keyword evidence="2" id="KW-1133">Transmembrane helix</keyword>
<feature type="transmembrane region" description="Helical" evidence="2">
    <location>
        <begin position="22"/>
        <end position="43"/>
    </location>
</feature>
<feature type="transmembrane region" description="Helical" evidence="2">
    <location>
        <begin position="266"/>
        <end position="284"/>
    </location>
</feature>
<dbReference type="AlphaFoldDB" id="A0A2V1K8C0"/>
<accession>A0A2V1K8C0</accession>
<feature type="transmembrane region" description="Helical" evidence="2">
    <location>
        <begin position="341"/>
        <end position="362"/>
    </location>
</feature>
<reference evidence="4" key="1">
    <citation type="submission" date="2018-05" db="EMBL/GenBank/DDBJ databases">
        <authorList>
            <person name="Li Y."/>
        </authorList>
    </citation>
    <scope>NUCLEOTIDE SEQUENCE [LARGE SCALE GENOMIC DNA]</scope>
    <source>
        <strain evidence="4">sk1b4</strain>
    </source>
</reference>
<evidence type="ECO:0000256" key="1">
    <source>
        <dbReference type="SAM" id="MobiDB-lite"/>
    </source>
</evidence>
<feature type="transmembrane region" description="Helical" evidence="2">
    <location>
        <begin position="296"/>
        <end position="321"/>
    </location>
</feature>
<feature type="transmembrane region" description="Helical" evidence="2">
    <location>
        <begin position="374"/>
        <end position="398"/>
    </location>
</feature>
<proteinExistence type="predicted"/>
<evidence type="ECO:0000313" key="4">
    <source>
        <dbReference type="Proteomes" id="UP000245283"/>
    </source>
</evidence>
<keyword evidence="2" id="KW-0812">Transmembrane</keyword>